<dbReference type="SMART" id="SM00327">
    <property type="entry name" value="VWA"/>
    <property type="match status" value="1"/>
</dbReference>
<dbReference type="AlphaFoldDB" id="K7RNR5"/>
<keyword evidence="1" id="KW-0812">Transmembrane</keyword>
<protein>
    <submittedName>
        <fullName evidence="3">von Willebrand factor, type A</fullName>
    </submittedName>
</protein>
<dbReference type="PROSITE" id="PS50234">
    <property type="entry name" value="VWFA"/>
    <property type="match status" value="1"/>
</dbReference>
<feature type="transmembrane region" description="Helical" evidence="1">
    <location>
        <begin position="290"/>
        <end position="307"/>
    </location>
</feature>
<dbReference type="SUPFAM" id="SSF53300">
    <property type="entry name" value="vWA-like"/>
    <property type="match status" value="1"/>
</dbReference>
<feature type="transmembrane region" description="Helical" evidence="1">
    <location>
        <begin position="42"/>
        <end position="60"/>
    </location>
</feature>
<name>K7RNR5_ACIA4</name>
<dbReference type="CDD" id="cd00198">
    <property type="entry name" value="vWFA"/>
    <property type="match status" value="1"/>
</dbReference>
<dbReference type="HOGENOM" id="CLU_069615_1_0_11"/>
<dbReference type="PATRIC" id="fig|1171373.8.peg.63"/>
<dbReference type="Proteomes" id="UP000000214">
    <property type="component" value="Chromosome"/>
</dbReference>
<organism evidence="3 4">
    <name type="scientific">Acidipropionibacterium acidipropionici (strain ATCC 4875 / DSM 20272 / JCM 6432 / NBRC 12425 / NCIMB 8070 / 4)</name>
    <name type="common">Propionibacterium acidipropionici</name>
    <dbReference type="NCBI Taxonomy" id="1171373"/>
    <lineage>
        <taxon>Bacteria</taxon>
        <taxon>Bacillati</taxon>
        <taxon>Actinomycetota</taxon>
        <taxon>Actinomycetes</taxon>
        <taxon>Propionibacteriales</taxon>
        <taxon>Propionibacteriaceae</taxon>
        <taxon>Acidipropionibacterium</taxon>
    </lineage>
</organism>
<proteinExistence type="predicted"/>
<evidence type="ECO:0000313" key="3">
    <source>
        <dbReference type="EMBL" id="AFV87916.1"/>
    </source>
</evidence>
<evidence type="ECO:0000313" key="4">
    <source>
        <dbReference type="Proteomes" id="UP000000214"/>
    </source>
</evidence>
<evidence type="ECO:0000259" key="2">
    <source>
        <dbReference type="PROSITE" id="PS50234"/>
    </source>
</evidence>
<dbReference type="Gene3D" id="3.40.50.410">
    <property type="entry name" value="von Willebrand factor, type A domain"/>
    <property type="match status" value="1"/>
</dbReference>
<reference evidence="3 4" key="1">
    <citation type="journal article" date="2012" name="BMC Genomics">
        <title>The genome sequence of Propionibacterium acidipropionici provides insights into its biotechnological and industrial potential.</title>
        <authorList>
            <person name="Parizzi L.P."/>
            <person name="Grassi M.C."/>
            <person name="Llerena L.A."/>
            <person name="Carazzolle M.F."/>
            <person name="Queiroz V.L."/>
            <person name="Lunardi I."/>
            <person name="Zeidler A.F."/>
            <person name="Teixeira P.J."/>
            <person name="Mieczkowski P."/>
            <person name="Rincones J."/>
            <person name="Pereira G.A."/>
        </authorList>
    </citation>
    <scope>NUCLEOTIDE SEQUENCE [LARGE SCALE GENOMIC DNA]</scope>
    <source>
        <strain evidence="4">ATCC 4875 / DSM 20272 / JCM 6432 / NBRC 12425 / NCIMB 8070</strain>
    </source>
</reference>
<dbReference type="STRING" id="1171373.PACID_00650"/>
<dbReference type="Pfam" id="PF13519">
    <property type="entry name" value="VWA_2"/>
    <property type="match status" value="1"/>
</dbReference>
<dbReference type="EMBL" id="CP003493">
    <property type="protein sequence ID" value="AFV87916.1"/>
    <property type="molecule type" value="Genomic_DNA"/>
</dbReference>
<evidence type="ECO:0000256" key="1">
    <source>
        <dbReference type="SAM" id="Phobius"/>
    </source>
</evidence>
<dbReference type="InterPro" id="IPR002035">
    <property type="entry name" value="VWF_A"/>
</dbReference>
<dbReference type="GeneID" id="88084344"/>
<feature type="domain" description="VWFA" evidence="2">
    <location>
        <begin position="73"/>
        <end position="281"/>
    </location>
</feature>
<dbReference type="eggNOG" id="COG2304">
    <property type="taxonomic scope" value="Bacteria"/>
</dbReference>
<sequence>MNAFPNWYLLGAAVLLVAVTAGVLLGTRNDAHVAARTRRKRWRHLGIALVLVAVAVRPTIGNVSTTTYTSGADVVIMIDRTASMGAVDYDGGKTRMDGVRADVTALVKSLEGSRFAVVVFDNNARVALPYTTDGTAVVSLVDALDWRTSEYGNGSDISQGRDTAAKLLAQSQRSDPELSRYLYYFGDGEQTRRAAPGSFEPLRQYLTGSTVYGYGTDTGARMLTAPGSKDYVVKDGAPAVSHMGEQNLNAMAQQLQGGYQHRLKPGGLDAHVDHPTLIPVVHRDPRGFETYWIFALIAAGLLVWELWDDVAYHRRARKEWR</sequence>
<feature type="transmembrane region" description="Helical" evidence="1">
    <location>
        <begin position="6"/>
        <end position="26"/>
    </location>
</feature>
<gene>
    <name evidence="3" type="ordered locus">PACID_00650</name>
</gene>
<keyword evidence="1" id="KW-0472">Membrane</keyword>
<keyword evidence="1" id="KW-1133">Transmembrane helix</keyword>
<dbReference type="KEGG" id="pbo:PACID_00650"/>
<dbReference type="RefSeq" id="WP_015068833.1">
    <property type="nucleotide sequence ID" value="NC_019395.1"/>
</dbReference>
<dbReference type="InterPro" id="IPR036465">
    <property type="entry name" value="vWFA_dom_sf"/>
</dbReference>
<accession>K7RNR5</accession>